<keyword evidence="4" id="KW-0560">Oxidoreductase</keyword>
<dbReference type="GO" id="GO:0047545">
    <property type="term" value="F:(S)-2-hydroxyglutarate dehydrogenase activity"/>
    <property type="evidence" value="ECO:0007669"/>
    <property type="project" value="TreeGrafter"/>
</dbReference>
<evidence type="ECO:0000256" key="1">
    <source>
        <dbReference type="ARBA" id="ARBA00001974"/>
    </source>
</evidence>
<name>A0A225MCW3_9BURK</name>
<dbReference type="AlphaFoldDB" id="A0A225MCW3"/>
<sequence length="374" mass="39519">MEKIDCVVIGAGVIGLSIARALAMAGREVIILEAETAIGTHTSARNSEVIHAGISYAPGSLKGRLCVAGKNALYQYCGERGIQHRRIGKLIVATDDSGIPALHQYVALAAAQGVTDLRLLSDAEVRAMEPEVSCVAGLFSPSTGIVDSHGLMLAYLADAENHGATLALQGKVESGRADPQGTVLEVGGAEPFTVQCKTVINAAGLGAQQVAAAIDGMPADLIPPLYYAIGHYFSLARKSPFTHLVYPTSREGAFRAHVTLDLGGQCKFGPDISWRDKLDYTFDPAREPAFYEAVRRYYPKLQDGDLQPGYTGIRPRLAGPGSSMHNTASDFVIQDESRHGVPGLINLFGMESPGLTSSLAIGEYVARLAAGRAG</sequence>
<comment type="similarity">
    <text evidence="5">Belongs to the L2HGDH family.</text>
</comment>
<reference evidence="8" key="1">
    <citation type="submission" date="2017-06" db="EMBL/GenBank/DDBJ databases">
        <title>Herbaspirillum phytohormonus sp. nov., isolated from the root nodule of Robinia pseudoacacia in lead-zinc mine.</title>
        <authorList>
            <person name="Fan M."/>
            <person name="Lin Y."/>
        </authorList>
    </citation>
    <scope>NUCLEOTIDE SEQUENCE [LARGE SCALE GENOMIC DNA]</scope>
    <source>
        <strain evidence="8">SC-089</strain>
    </source>
</reference>
<dbReference type="SUPFAM" id="SSF51905">
    <property type="entry name" value="FAD/NAD(P)-binding domain"/>
    <property type="match status" value="1"/>
</dbReference>
<keyword evidence="8" id="KW-1185">Reference proteome</keyword>
<keyword evidence="2" id="KW-0285">Flavoprotein</keyword>
<evidence type="ECO:0000256" key="3">
    <source>
        <dbReference type="ARBA" id="ARBA00022827"/>
    </source>
</evidence>
<comment type="cofactor">
    <cofactor evidence="1">
        <name>FAD</name>
        <dbReference type="ChEBI" id="CHEBI:57692"/>
    </cofactor>
</comment>
<comment type="caution">
    <text evidence="7">The sequence shown here is derived from an EMBL/GenBank/DDBJ whole genome shotgun (WGS) entry which is preliminary data.</text>
</comment>
<evidence type="ECO:0000256" key="4">
    <source>
        <dbReference type="ARBA" id="ARBA00023002"/>
    </source>
</evidence>
<evidence type="ECO:0000313" key="8">
    <source>
        <dbReference type="Proteomes" id="UP000214603"/>
    </source>
</evidence>
<dbReference type="InterPro" id="IPR036188">
    <property type="entry name" value="FAD/NAD-bd_sf"/>
</dbReference>
<keyword evidence="3" id="KW-0274">FAD</keyword>
<organism evidence="7 8">
    <name type="scientific">Candidimonas nitroreducens</name>
    <dbReference type="NCBI Taxonomy" id="683354"/>
    <lineage>
        <taxon>Bacteria</taxon>
        <taxon>Pseudomonadati</taxon>
        <taxon>Pseudomonadota</taxon>
        <taxon>Betaproteobacteria</taxon>
        <taxon>Burkholderiales</taxon>
        <taxon>Alcaligenaceae</taxon>
        <taxon>Candidimonas</taxon>
    </lineage>
</organism>
<gene>
    <name evidence="7" type="ORF">CEY11_18075</name>
</gene>
<dbReference type="PANTHER" id="PTHR43104">
    <property type="entry name" value="L-2-HYDROXYGLUTARATE DEHYDROGENASE, MITOCHONDRIAL"/>
    <property type="match status" value="1"/>
</dbReference>
<evidence type="ECO:0000259" key="6">
    <source>
        <dbReference type="Pfam" id="PF01266"/>
    </source>
</evidence>
<protein>
    <submittedName>
        <fullName evidence="7">FAD-dependent oxidoreductase</fullName>
    </submittedName>
</protein>
<evidence type="ECO:0000256" key="2">
    <source>
        <dbReference type="ARBA" id="ARBA00022630"/>
    </source>
</evidence>
<dbReference type="Gene3D" id="3.30.9.10">
    <property type="entry name" value="D-Amino Acid Oxidase, subunit A, domain 2"/>
    <property type="match status" value="1"/>
</dbReference>
<accession>A0A225MCW3</accession>
<evidence type="ECO:0000256" key="5">
    <source>
        <dbReference type="ARBA" id="ARBA00037941"/>
    </source>
</evidence>
<proteinExistence type="inferred from homology"/>
<feature type="domain" description="FAD dependent oxidoreductase" evidence="6">
    <location>
        <begin position="5"/>
        <end position="368"/>
    </location>
</feature>
<dbReference type="InterPro" id="IPR006076">
    <property type="entry name" value="FAD-dep_OxRdtase"/>
</dbReference>
<evidence type="ECO:0000313" key="7">
    <source>
        <dbReference type="EMBL" id="OWT56799.1"/>
    </source>
</evidence>
<dbReference type="Proteomes" id="UP000214603">
    <property type="component" value="Unassembled WGS sequence"/>
</dbReference>
<dbReference type="OrthoDB" id="9801699at2"/>
<dbReference type="Gene3D" id="3.50.50.60">
    <property type="entry name" value="FAD/NAD(P)-binding domain"/>
    <property type="match status" value="1"/>
</dbReference>
<dbReference type="RefSeq" id="WP_088604806.1">
    <property type="nucleotide sequence ID" value="NZ_NJIH01000010.1"/>
</dbReference>
<dbReference type="Pfam" id="PF01266">
    <property type="entry name" value="DAO"/>
    <property type="match status" value="1"/>
</dbReference>
<dbReference type="PANTHER" id="PTHR43104:SF4">
    <property type="entry name" value="L-2-HYDROXYGLUTARATE DEHYDROGENASE, MITOCHONDRIAL"/>
    <property type="match status" value="1"/>
</dbReference>
<dbReference type="EMBL" id="NJIH01000010">
    <property type="protein sequence ID" value="OWT56799.1"/>
    <property type="molecule type" value="Genomic_DNA"/>
</dbReference>